<evidence type="ECO:0000313" key="3">
    <source>
        <dbReference type="EMBL" id="KAF2794617.1"/>
    </source>
</evidence>
<reference evidence="3" key="1">
    <citation type="journal article" date="2020" name="Stud. Mycol.">
        <title>101 Dothideomycetes genomes: a test case for predicting lifestyles and emergence of pathogens.</title>
        <authorList>
            <person name="Haridas S."/>
            <person name="Albert R."/>
            <person name="Binder M."/>
            <person name="Bloem J."/>
            <person name="Labutti K."/>
            <person name="Salamov A."/>
            <person name="Andreopoulos B."/>
            <person name="Baker S."/>
            <person name="Barry K."/>
            <person name="Bills G."/>
            <person name="Bluhm B."/>
            <person name="Cannon C."/>
            <person name="Castanera R."/>
            <person name="Culley D."/>
            <person name="Daum C."/>
            <person name="Ezra D."/>
            <person name="Gonzalez J."/>
            <person name="Henrissat B."/>
            <person name="Kuo A."/>
            <person name="Liang C."/>
            <person name="Lipzen A."/>
            <person name="Lutzoni F."/>
            <person name="Magnuson J."/>
            <person name="Mondo S."/>
            <person name="Nolan M."/>
            <person name="Ohm R."/>
            <person name="Pangilinan J."/>
            <person name="Park H.-J."/>
            <person name="Ramirez L."/>
            <person name="Alfaro M."/>
            <person name="Sun H."/>
            <person name="Tritt A."/>
            <person name="Yoshinaga Y."/>
            <person name="Zwiers L.-H."/>
            <person name="Turgeon B."/>
            <person name="Goodwin S."/>
            <person name="Spatafora J."/>
            <person name="Crous P."/>
            <person name="Grigoriev I."/>
        </authorList>
    </citation>
    <scope>NUCLEOTIDE SEQUENCE</scope>
    <source>
        <strain evidence="3">CBS 109.77</strain>
    </source>
</reference>
<accession>A0A6A6XFZ5</accession>
<proteinExistence type="predicted"/>
<evidence type="ECO:0000313" key="4">
    <source>
        <dbReference type="Proteomes" id="UP000799757"/>
    </source>
</evidence>
<name>A0A6A6XFZ5_9PLEO</name>
<protein>
    <recommendedName>
        <fullName evidence="2">Cyanovirin-N domain-containing protein</fullName>
    </recommendedName>
</protein>
<gene>
    <name evidence="3" type="ORF">K505DRAFT_274883</name>
</gene>
<sequence length="280" mass="30094">MKHVSILSSLATSLSFSRAAPAISNPGASAAPISSQCINIEYRQNWIVAECLTGEDATTRIKSAVYLHNKIENSDGSLKWNAGGGYARTCADCQITGADAALSCSCGTSWNTGKPPNIIGTIKLDEHISVYNGHLLSNFPSTPAIPPISSKYAVPDDLSYSFGGLATCPEAGNESYDFCKMTTNSCHTSTNTSDTLDSRFFFTGPLTCYVPTIYFPAHFQFEALKLVSQGAWEVLGYRDETCSGEAIERVGPEDVGVCKKFGDQRVRALTIRPAFNGDPQ</sequence>
<evidence type="ECO:0000259" key="2">
    <source>
        <dbReference type="Pfam" id="PF08881"/>
    </source>
</evidence>
<feature type="chain" id="PRO_5025574838" description="Cyanovirin-N domain-containing protein" evidence="1">
    <location>
        <begin position="20"/>
        <end position="280"/>
    </location>
</feature>
<evidence type="ECO:0000256" key="1">
    <source>
        <dbReference type="SAM" id="SignalP"/>
    </source>
</evidence>
<dbReference type="SUPFAM" id="SSF51322">
    <property type="entry name" value="Cyanovirin-N"/>
    <property type="match status" value="1"/>
</dbReference>
<organism evidence="3 4">
    <name type="scientific">Melanomma pulvis-pyrius CBS 109.77</name>
    <dbReference type="NCBI Taxonomy" id="1314802"/>
    <lineage>
        <taxon>Eukaryota</taxon>
        <taxon>Fungi</taxon>
        <taxon>Dikarya</taxon>
        <taxon>Ascomycota</taxon>
        <taxon>Pezizomycotina</taxon>
        <taxon>Dothideomycetes</taxon>
        <taxon>Pleosporomycetidae</taxon>
        <taxon>Pleosporales</taxon>
        <taxon>Melanommataceae</taxon>
        <taxon>Melanomma</taxon>
    </lineage>
</organism>
<keyword evidence="1" id="KW-0732">Signal</keyword>
<feature type="signal peptide" evidence="1">
    <location>
        <begin position="1"/>
        <end position="19"/>
    </location>
</feature>
<dbReference type="InterPro" id="IPR011058">
    <property type="entry name" value="Cyanovirin-N"/>
</dbReference>
<dbReference type="Gene3D" id="2.30.60.10">
    <property type="entry name" value="Cyanovirin-N"/>
    <property type="match status" value="1"/>
</dbReference>
<dbReference type="Pfam" id="PF08881">
    <property type="entry name" value="CVNH"/>
    <property type="match status" value="1"/>
</dbReference>
<feature type="domain" description="Cyanovirin-N" evidence="2">
    <location>
        <begin position="35"/>
        <end position="135"/>
    </location>
</feature>
<dbReference type="InterPro" id="IPR036673">
    <property type="entry name" value="Cyanovirin-N_sf"/>
</dbReference>
<dbReference type="EMBL" id="MU001885">
    <property type="protein sequence ID" value="KAF2794617.1"/>
    <property type="molecule type" value="Genomic_DNA"/>
</dbReference>
<dbReference type="Proteomes" id="UP000799757">
    <property type="component" value="Unassembled WGS sequence"/>
</dbReference>
<dbReference type="OrthoDB" id="4672515at2759"/>
<keyword evidence="4" id="KW-1185">Reference proteome</keyword>
<dbReference type="AlphaFoldDB" id="A0A6A6XFZ5"/>